<keyword evidence="3" id="KW-1185">Reference proteome</keyword>
<sequence>MCGCSGFDNPDWRDAVAFDAAIRHGYARAIARGSALHGEAFVHRSMLPLDQAPIDHVTRSEWKERQTSLVEPFPEAEDDDRGRSPWSCRGEDED</sequence>
<dbReference type="RefSeq" id="WP_052439486.1">
    <property type="nucleotide sequence ID" value="NZ_BBPN01000060.1"/>
</dbReference>
<evidence type="ECO:0000256" key="1">
    <source>
        <dbReference type="SAM" id="MobiDB-lite"/>
    </source>
</evidence>
<gene>
    <name evidence="2" type="ORF">SAMN05414137_14518</name>
</gene>
<reference evidence="3" key="1">
    <citation type="submission" date="2016-10" db="EMBL/GenBank/DDBJ databases">
        <authorList>
            <person name="Varghese N."/>
        </authorList>
    </citation>
    <scope>NUCLEOTIDE SEQUENCE [LARGE SCALE GENOMIC DNA]</scope>
    <source>
        <strain evidence="3">DSM 45096 / BCRC 16803 / CGMCC 4.1857 / CIP 109030 / JCM 12277 / KCTC 19219 / NBRC 100920 / 33214</strain>
    </source>
</reference>
<dbReference type="Proteomes" id="UP000183015">
    <property type="component" value="Unassembled WGS sequence"/>
</dbReference>
<feature type="region of interest" description="Disordered" evidence="1">
    <location>
        <begin position="63"/>
        <end position="94"/>
    </location>
</feature>
<dbReference type="EMBL" id="FOAZ01000045">
    <property type="protein sequence ID" value="SEM70079.1"/>
    <property type="molecule type" value="Genomic_DNA"/>
</dbReference>
<proteinExistence type="predicted"/>
<name>A0A1H8AJV6_STRJI</name>
<organism evidence="2 3">
    <name type="scientific">Streptacidiphilus jiangxiensis</name>
    <dbReference type="NCBI Taxonomy" id="235985"/>
    <lineage>
        <taxon>Bacteria</taxon>
        <taxon>Bacillati</taxon>
        <taxon>Actinomycetota</taxon>
        <taxon>Actinomycetes</taxon>
        <taxon>Kitasatosporales</taxon>
        <taxon>Streptomycetaceae</taxon>
        <taxon>Streptacidiphilus</taxon>
    </lineage>
</organism>
<evidence type="ECO:0000313" key="3">
    <source>
        <dbReference type="Proteomes" id="UP000183015"/>
    </source>
</evidence>
<dbReference type="AlphaFoldDB" id="A0A1H8AJV6"/>
<protein>
    <submittedName>
        <fullName evidence="2">Uncharacterized protein</fullName>
    </submittedName>
</protein>
<accession>A0A1H8AJV6</accession>
<evidence type="ECO:0000313" key="2">
    <source>
        <dbReference type="EMBL" id="SEM70079.1"/>
    </source>
</evidence>
<dbReference type="STRING" id="235985.SAMN05414137_14518"/>